<dbReference type="RefSeq" id="WP_072317355.1">
    <property type="nucleotide sequence ID" value="NZ_FPJE01000010.1"/>
</dbReference>
<reference evidence="2 3" key="1">
    <citation type="submission" date="2016-11" db="EMBL/GenBank/DDBJ databases">
        <authorList>
            <person name="Jaros S."/>
            <person name="Januszkiewicz K."/>
            <person name="Wedrychowicz H."/>
        </authorList>
    </citation>
    <scope>NUCLEOTIDE SEQUENCE [LARGE SCALE GENOMIC DNA]</scope>
    <source>
        <strain evidence="2 3">CGMCC 1.12145</strain>
    </source>
</reference>
<accession>A0A1K1PY65</accession>
<dbReference type="PROSITE" id="PS51257">
    <property type="entry name" value="PROKAR_LIPOPROTEIN"/>
    <property type="match status" value="1"/>
</dbReference>
<organism evidence="2 3">
    <name type="scientific">Sinomicrobium oceani</name>
    <dbReference type="NCBI Taxonomy" id="1150368"/>
    <lineage>
        <taxon>Bacteria</taxon>
        <taxon>Pseudomonadati</taxon>
        <taxon>Bacteroidota</taxon>
        <taxon>Flavobacteriia</taxon>
        <taxon>Flavobacteriales</taxon>
        <taxon>Flavobacteriaceae</taxon>
        <taxon>Sinomicrobium</taxon>
    </lineage>
</organism>
<keyword evidence="3" id="KW-1185">Reference proteome</keyword>
<dbReference type="STRING" id="1150368.SAMN02927921_02140"/>
<proteinExistence type="predicted"/>
<sequence length="76" mass="9292">MKKNNLFLLMSVLFLSSCACHKKYNNLEHKYMELHARKQTEQDQYKREIKEKNEQIEELLQHIKDLEAEIKKIRTE</sequence>
<dbReference type="AlphaFoldDB" id="A0A1K1PY65"/>
<name>A0A1K1PY65_9FLAO</name>
<evidence type="ECO:0000256" key="1">
    <source>
        <dbReference type="SAM" id="Coils"/>
    </source>
</evidence>
<evidence type="ECO:0008006" key="4">
    <source>
        <dbReference type="Google" id="ProtNLM"/>
    </source>
</evidence>
<protein>
    <recommendedName>
        <fullName evidence="4">Lipoprotein</fullName>
    </recommendedName>
</protein>
<feature type="coiled-coil region" evidence="1">
    <location>
        <begin position="24"/>
        <end position="76"/>
    </location>
</feature>
<keyword evidence="1" id="KW-0175">Coiled coil</keyword>
<dbReference type="Proteomes" id="UP000182248">
    <property type="component" value="Unassembled WGS sequence"/>
</dbReference>
<evidence type="ECO:0000313" key="3">
    <source>
        <dbReference type="Proteomes" id="UP000182248"/>
    </source>
</evidence>
<dbReference type="EMBL" id="FPJE01000010">
    <property type="protein sequence ID" value="SFW52583.1"/>
    <property type="molecule type" value="Genomic_DNA"/>
</dbReference>
<evidence type="ECO:0000313" key="2">
    <source>
        <dbReference type="EMBL" id="SFW52583.1"/>
    </source>
</evidence>
<gene>
    <name evidence="2" type="ORF">SAMN02927921_02140</name>
</gene>